<dbReference type="PANTHER" id="PTHR30435:SF19">
    <property type="entry name" value="FLAGELLAR BASAL-BODY ROD PROTEIN FLGG"/>
    <property type="match status" value="1"/>
</dbReference>
<dbReference type="Proteomes" id="UP000057609">
    <property type="component" value="Chromosome"/>
</dbReference>
<keyword evidence="8" id="KW-0282">Flagellum</keyword>
<dbReference type="STRING" id="345632.GPICK_02425"/>
<reference evidence="8 9" key="1">
    <citation type="journal article" date="2015" name="Genome Announc.">
        <title>Complete Genome of Geobacter pickeringii G13T, a Metal-Reducing Isolate from Sedimentary Kaolin Deposits.</title>
        <authorList>
            <person name="Badalamenti J.P."/>
            <person name="Bond D.R."/>
        </authorList>
    </citation>
    <scope>NUCLEOTIDE SEQUENCE [LARGE SCALE GENOMIC DNA]</scope>
    <source>
        <strain evidence="8 9">G13</strain>
    </source>
</reference>
<gene>
    <name evidence="8" type="ORF">GPICK_02425</name>
</gene>
<keyword evidence="8" id="KW-0969">Cilium</keyword>
<dbReference type="OrthoDB" id="9804559at2"/>
<keyword evidence="9" id="KW-1185">Reference proteome</keyword>
<dbReference type="AlphaFoldDB" id="A0A0B5BEA7"/>
<dbReference type="HOGENOM" id="CLU_013687_0_0_7"/>
<dbReference type="GO" id="GO:0030694">
    <property type="term" value="C:bacterial-type flagellum basal body, rod"/>
    <property type="evidence" value="ECO:0007669"/>
    <property type="project" value="InterPro"/>
</dbReference>
<feature type="domain" description="Flagellar hook protein FlgE/F/G-like D1" evidence="7">
    <location>
        <begin position="87"/>
        <end position="148"/>
    </location>
</feature>
<name>A0A0B5BEA7_9BACT</name>
<dbReference type="RefSeq" id="WP_039740212.1">
    <property type="nucleotide sequence ID" value="NZ_CP009788.1"/>
</dbReference>
<sequence length="243" mass="25956">MNSGIYSALSGNIAAMKRLDVLSNNLANANTAGFKKDRMTFESMLQSAGAIPRPNGGTDAPVYSETTFFTDYTAGPVKQTGNTFDLALDGDGFFVVNTPQGRAYTRQGNFHLDAGGKLVTVDGYEVLGGGPITVNGGKVDINAKGEVFVDGSQVGALNVVDFPKPYAFQKSGNSLFVPTDPQATPQPVRGERVMQGFLEESNVNTVQEMVQLIETNRYFEMCSKAVKAYDDLAAKAANEIGKL</sequence>
<evidence type="ECO:0000259" key="6">
    <source>
        <dbReference type="Pfam" id="PF06429"/>
    </source>
</evidence>
<dbReference type="PROSITE" id="PS00588">
    <property type="entry name" value="FLAGELLA_BB_ROD"/>
    <property type="match status" value="1"/>
</dbReference>
<dbReference type="InterPro" id="IPR053967">
    <property type="entry name" value="LlgE_F_G-like_D1"/>
</dbReference>
<proteinExistence type="inferred from homology"/>
<evidence type="ECO:0000313" key="8">
    <source>
        <dbReference type="EMBL" id="AJE02386.1"/>
    </source>
</evidence>
<dbReference type="Pfam" id="PF00460">
    <property type="entry name" value="Flg_bb_rod"/>
    <property type="match status" value="1"/>
</dbReference>
<organism evidence="8 9">
    <name type="scientific">Geobacter pickeringii</name>
    <dbReference type="NCBI Taxonomy" id="345632"/>
    <lineage>
        <taxon>Bacteria</taxon>
        <taxon>Pseudomonadati</taxon>
        <taxon>Thermodesulfobacteriota</taxon>
        <taxon>Desulfuromonadia</taxon>
        <taxon>Geobacterales</taxon>
        <taxon>Geobacteraceae</taxon>
        <taxon>Geobacter</taxon>
    </lineage>
</organism>
<dbReference type="NCBIfam" id="TIGR03506">
    <property type="entry name" value="FlgEFG_subfam"/>
    <property type="match status" value="1"/>
</dbReference>
<evidence type="ECO:0000256" key="2">
    <source>
        <dbReference type="ARBA" id="ARBA00009677"/>
    </source>
</evidence>
<dbReference type="EMBL" id="CP009788">
    <property type="protein sequence ID" value="AJE02386.1"/>
    <property type="molecule type" value="Genomic_DNA"/>
</dbReference>
<evidence type="ECO:0000259" key="5">
    <source>
        <dbReference type="Pfam" id="PF00460"/>
    </source>
</evidence>
<dbReference type="GO" id="GO:0071978">
    <property type="term" value="P:bacterial-type flagellum-dependent swarming motility"/>
    <property type="evidence" value="ECO:0007669"/>
    <property type="project" value="TreeGrafter"/>
</dbReference>
<dbReference type="InterPro" id="IPR001444">
    <property type="entry name" value="Flag_bb_rod_N"/>
</dbReference>
<feature type="domain" description="Flagellar basal body rod protein N-terminal" evidence="5">
    <location>
        <begin position="5"/>
        <end position="35"/>
    </location>
</feature>
<dbReference type="PANTHER" id="PTHR30435">
    <property type="entry name" value="FLAGELLAR PROTEIN"/>
    <property type="match status" value="1"/>
</dbReference>
<evidence type="ECO:0000256" key="4">
    <source>
        <dbReference type="RuleBase" id="RU362116"/>
    </source>
</evidence>
<dbReference type="InterPro" id="IPR020013">
    <property type="entry name" value="Flagellar_FlgE/F/G"/>
</dbReference>
<evidence type="ECO:0000313" key="9">
    <source>
        <dbReference type="Proteomes" id="UP000057609"/>
    </source>
</evidence>
<dbReference type="InterPro" id="IPR010930">
    <property type="entry name" value="Flg_bb/hook_C_dom"/>
</dbReference>
<dbReference type="KEGG" id="gpi:GPICK_02425"/>
<dbReference type="Pfam" id="PF06429">
    <property type="entry name" value="Flg_bbr_C"/>
    <property type="match status" value="1"/>
</dbReference>
<dbReference type="SUPFAM" id="SSF117143">
    <property type="entry name" value="Flagellar hook protein flgE"/>
    <property type="match status" value="1"/>
</dbReference>
<protein>
    <submittedName>
        <fullName evidence="8">Flagellar basal body rod protein FlgG</fullName>
    </submittedName>
</protein>
<dbReference type="InterPro" id="IPR019776">
    <property type="entry name" value="Flagellar_basal_body_rod_CS"/>
</dbReference>
<feature type="domain" description="Flagellar basal-body/hook protein C-terminal" evidence="6">
    <location>
        <begin position="194"/>
        <end position="238"/>
    </location>
</feature>
<comment type="subcellular location">
    <subcellularLocation>
        <location evidence="1 4">Bacterial flagellum basal body</location>
    </subcellularLocation>
</comment>
<dbReference type="Pfam" id="PF22692">
    <property type="entry name" value="LlgE_F_G_D1"/>
    <property type="match status" value="1"/>
</dbReference>
<evidence type="ECO:0000256" key="3">
    <source>
        <dbReference type="ARBA" id="ARBA00023143"/>
    </source>
</evidence>
<dbReference type="NCBIfam" id="TIGR02490">
    <property type="entry name" value="flgF"/>
    <property type="match status" value="1"/>
</dbReference>
<dbReference type="InterPro" id="IPR037925">
    <property type="entry name" value="FlgE/F/G-like"/>
</dbReference>
<comment type="similarity">
    <text evidence="2 4">Belongs to the flagella basal body rod proteins family.</text>
</comment>
<evidence type="ECO:0000256" key="1">
    <source>
        <dbReference type="ARBA" id="ARBA00004117"/>
    </source>
</evidence>
<keyword evidence="3 4" id="KW-0975">Bacterial flagellum</keyword>
<keyword evidence="8" id="KW-0966">Cell projection</keyword>
<accession>A0A0B5BEA7</accession>
<evidence type="ECO:0000259" key="7">
    <source>
        <dbReference type="Pfam" id="PF22692"/>
    </source>
</evidence>
<dbReference type="InterPro" id="IPR012836">
    <property type="entry name" value="FlgF"/>
</dbReference>